<dbReference type="Proteomes" id="UP001341840">
    <property type="component" value="Unassembled WGS sequence"/>
</dbReference>
<feature type="compositionally biased region" description="Basic residues" evidence="1">
    <location>
        <begin position="1"/>
        <end position="12"/>
    </location>
</feature>
<gene>
    <name evidence="2" type="ORF">PIB30_080522</name>
</gene>
<comment type="caution">
    <text evidence="2">The sequence shown here is derived from an EMBL/GenBank/DDBJ whole genome shotgun (WGS) entry which is preliminary data.</text>
</comment>
<feature type="region of interest" description="Disordered" evidence="1">
    <location>
        <begin position="1"/>
        <end position="34"/>
    </location>
</feature>
<reference evidence="2 3" key="1">
    <citation type="journal article" date="2023" name="Plants (Basel)">
        <title>Bridging the Gap: Combining Genomics and Transcriptomics Approaches to Understand Stylosanthes scabra, an Orphan Legume from the Brazilian Caatinga.</title>
        <authorList>
            <person name="Ferreira-Neto J.R.C."/>
            <person name="da Silva M.D."/>
            <person name="Binneck E."/>
            <person name="de Melo N.F."/>
            <person name="da Silva R.H."/>
            <person name="de Melo A.L.T.M."/>
            <person name="Pandolfi V."/>
            <person name="Bustamante F.O."/>
            <person name="Brasileiro-Vidal A.C."/>
            <person name="Benko-Iseppon A.M."/>
        </authorList>
    </citation>
    <scope>NUCLEOTIDE SEQUENCE [LARGE SCALE GENOMIC DNA]</scope>
    <source>
        <tissue evidence="2">Leaves</tissue>
    </source>
</reference>
<evidence type="ECO:0000313" key="3">
    <source>
        <dbReference type="Proteomes" id="UP001341840"/>
    </source>
</evidence>
<sequence length="117" mass="12738">MERRKPKRRNRAPRAGAPHRVITRSPGSHSDGFYPHRAAVRLTRATARSTVTFSVKANHAPARSPPHSQIWFGFLYDDTLFLKLRNSEPVAGAAAGRPSNGAVAGELKTCALVHGCL</sequence>
<evidence type="ECO:0000256" key="1">
    <source>
        <dbReference type="SAM" id="MobiDB-lite"/>
    </source>
</evidence>
<protein>
    <submittedName>
        <fullName evidence="2">Uncharacterized protein</fullName>
    </submittedName>
</protein>
<keyword evidence="3" id="KW-1185">Reference proteome</keyword>
<name>A0ABU6WPR1_9FABA</name>
<evidence type="ECO:0000313" key="2">
    <source>
        <dbReference type="EMBL" id="MED6187864.1"/>
    </source>
</evidence>
<accession>A0ABU6WPR1</accession>
<dbReference type="EMBL" id="JASCZI010182417">
    <property type="protein sequence ID" value="MED6187864.1"/>
    <property type="molecule type" value="Genomic_DNA"/>
</dbReference>
<organism evidence="2 3">
    <name type="scientific">Stylosanthes scabra</name>
    <dbReference type="NCBI Taxonomy" id="79078"/>
    <lineage>
        <taxon>Eukaryota</taxon>
        <taxon>Viridiplantae</taxon>
        <taxon>Streptophyta</taxon>
        <taxon>Embryophyta</taxon>
        <taxon>Tracheophyta</taxon>
        <taxon>Spermatophyta</taxon>
        <taxon>Magnoliopsida</taxon>
        <taxon>eudicotyledons</taxon>
        <taxon>Gunneridae</taxon>
        <taxon>Pentapetalae</taxon>
        <taxon>rosids</taxon>
        <taxon>fabids</taxon>
        <taxon>Fabales</taxon>
        <taxon>Fabaceae</taxon>
        <taxon>Papilionoideae</taxon>
        <taxon>50 kb inversion clade</taxon>
        <taxon>dalbergioids sensu lato</taxon>
        <taxon>Dalbergieae</taxon>
        <taxon>Pterocarpus clade</taxon>
        <taxon>Stylosanthes</taxon>
    </lineage>
</organism>
<proteinExistence type="predicted"/>